<comment type="caution">
    <text evidence="2">The sequence shown here is derived from an EMBL/GenBank/DDBJ whole genome shotgun (WGS) entry which is preliminary data.</text>
</comment>
<feature type="domain" description="N-acetyltransferase" evidence="1">
    <location>
        <begin position="36"/>
        <end position="170"/>
    </location>
</feature>
<dbReference type="InterPro" id="IPR016181">
    <property type="entry name" value="Acyl_CoA_acyltransferase"/>
</dbReference>
<evidence type="ECO:0000259" key="1">
    <source>
        <dbReference type="PROSITE" id="PS51186"/>
    </source>
</evidence>
<accession>A0A1L8RE15</accession>
<dbReference type="InterPro" id="IPR000182">
    <property type="entry name" value="GNAT_dom"/>
</dbReference>
<evidence type="ECO:0000313" key="3">
    <source>
        <dbReference type="Proteomes" id="UP000181884"/>
    </source>
</evidence>
<dbReference type="STRING" id="214095.RU97_GL002104"/>
<dbReference type="Gene3D" id="3.40.630.30">
    <property type="match status" value="1"/>
</dbReference>
<organism evidence="2 3">
    <name type="scientific">Enterococcus canis</name>
    <dbReference type="NCBI Taxonomy" id="214095"/>
    <lineage>
        <taxon>Bacteria</taxon>
        <taxon>Bacillati</taxon>
        <taxon>Bacillota</taxon>
        <taxon>Bacilli</taxon>
        <taxon>Lactobacillales</taxon>
        <taxon>Enterococcaceae</taxon>
        <taxon>Enterococcus</taxon>
    </lineage>
</organism>
<protein>
    <recommendedName>
        <fullName evidence="1">N-acetyltransferase domain-containing protein</fullName>
    </recommendedName>
</protein>
<proteinExistence type="predicted"/>
<dbReference type="GO" id="GO:0016747">
    <property type="term" value="F:acyltransferase activity, transferring groups other than amino-acyl groups"/>
    <property type="evidence" value="ECO:0007669"/>
    <property type="project" value="InterPro"/>
</dbReference>
<keyword evidence="3" id="KW-1185">Reference proteome</keyword>
<dbReference type="Proteomes" id="UP000181884">
    <property type="component" value="Unassembled WGS sequence"/>
</dbReference>
<dbReference type="PROSITE" id="PS51186">
    <property type="entry name" value="GNAT"/>
    <property type="match status" value="1"/>
</dbReference>
<dbReference type="Pfam" id="PF13673">
    <property type="entry name" value="Acetyltransf_10"/>
    <property type="match status" value="1"/>
</dbReference>
<dbReference type="AlphaFoldDB" id="A0A1L8RE15"/>
<evidence type="ECO:0000313" key="2">
    <source>
        <dbReference type="EMBL" id="OJG18031.1"/>
    </source>
</evidence>
<gene>
    <name evidence="2" type="ORF">RU97_GL002104</name>
</gene>
<reference evidence="2 3" key="1">
    <citation type="submission" date="2014-12" db="EMBL/GenBank/DDBJ databases">
        <title>Draft genome sequences of 29 type strains of Enterococci.</title>
        <authorList>
            <person name="Zhong Z."/>
            <person name="Sun Z."/>
            <person name="Liu W."/>
            <person name="Zhang W."/>
            <person name="Zhang H."/>
        </authorList>
    </citation>
    <scope>NUCLEOTIDE SEQUENCE [LARGE SCALE GENOMIC DNA]</scope>
    <source>
        <strain evidence="2 3">DSM 17029</strain>
    </source>
</reference>
<dbReference type="PANTHER" id="PTHR43233:SF1">
    <property type="entry name" value="FAMILY N-ACETYLTRANSFERASE, PUTATIVE (AFU_ORTHOLOGUE AFUA_6G03350)-RELATED"/>
    <property type="match status" value="1"/>
</dbReference>
<sequence length="170" mass="19824">MPFHFVAQIPLFCYKLAYCFIFHPFFGTTNKRSDTMEFRTQTPLTQTDLLALYESVGWSAYTKEPERLMRAIQQSLVVITCWQNNQLVGLIRAIGDQETILYIQDLLVHPDYQNQGIGQELMTRVLTRYPHIRQKVLMTEEAPDVRHFYEACGFHSADQGSSVAFFRFDN</sequence>
<dbReference type="PANTHER" id="PTHR43233">
    <property type="entry name" value="FAMILY N-ACETYLTRANSFERASE, PUTATIVE (AFU_ORTHOLOGUE AFUA_6G03350)-RELATED"/>
    <property type="match status" value="1"/>
</dbReference>
<dbReference type="EMBL" id="JXKH01000005">
    <property type="protein sequence ID" value="OJG18031.1"/>
    <property type="molecule type" value="Genomic_DNA"/>
</dbReference>
<dbReference type="SUPFAM" id="SSF55729">
    <property type="entry name" value="Acyl-CoA N-acyltransferases (Nat)"/>
    <property type="match status" value="1"/>
</dbReference>
<name>A0A1L8RE15_9ENTE</name>
<dbReference type="InterPro" id="IPR053144">
    <property type="entry name" value="Acetyltransferase_Butenolide"/>
</dbReference>
<dbReference type="CDD" id="cd04301">
    <property type="entry name" value="NAT_SF"/>
    <property type="match status" value="1"/>
</dbReference>